<dbReference type="Pfam" id="PF01347">
    <property type="entry name" value="Vitellogenin_N"/>
    <property type="match status" value="1"/>
</dbReference>
<dbReference type="GO" id="GO:0005576">
    <property type="term" value="C:extracellular region"/>
    <property type="evidence" value="ECO:0007669"/>
    <property type="project" value="UniProtKB-SubCell"/>
</dbReference>
<dbReference type="GO" id="GO:0045735">
    <property type="term" value="F:nutrient reservoir activity"/>
    <property type="evidence" value="ECO:0007669"/>
    <property type="project" value="UniProtKB-KW"/>
</dbReference>
<evidence type="ECO:0000256" key="12">
    <source>
        <dbReference type="SAM" id="SignalP"/>
    </source>
</evidence>
<dbReference type="Gene3D" id="1.25.10.20">
    <property type="entry name" value="Vitellinogen, superhelical"/>
    <property type="match status" value="1"/>
</dbReference>
<protein>
    <recommendedName>
        <fullName evidence="13">Vitellogenin domain-containing protein</fullName>
    </recommendedName>
</protein>
<dbReference type="OrthoDB" id="6484170at2759"/>
<comment type="subcellular location">
    <subcellularLocation>
        <location evidence="1">Secreted</location>
    </subcellularLocation>
</comment>
<dbReference type="Gene3D" id="2.20.50.20">
    <property type="entry name" value="Lipovitellin. Chain A, domain 3"/>
    <property type="match status" value="1"/>
</dbReference>
<evidence type="ECO:0000256" key="9">
    <source>
        <dbReference type="ARBA" id="ARBA00023180"/>
    </source>
</evidence>
<organism evidence="14 15">
    <name type="scientific">Oryctes borbonicus</name>
    <dbReference type="NCBI Taxonomy" id="1629725"/>
    <lineage>
        <taxon>Eukaryota</taxon>
        <taxon>Metazoa</taxon>
        <taxon>Ecdysozoa</taxon>
        <taxon>Arthropoda</taxon>
        <taxon>Hexapoda</taxon>
        <taxon>Insecta</taxon>
        <taxon>Pterygota</taxon>
        <taxon>Neoptera</taxon>
        <taxon>Endopterygota</taxon>
        <taxon>Coleoptera</taxon>
        <taxon>Polyphaga</taxon>
        <taxon>Scarabaeiformia</taxon>
        <taxon>Scarabaeidae</taxon>
        <taxon>Dynastinae</taxon>
        <taxon>Oryctes</taxon>
    </lineage>
</organism>
<dbReference type="SMART" id="SM00638">
    <property type="entry name" value="LPD_N"/>
    <property type="match status" value="1"/>
</dbReference>
<comment type="caution">
    <text evidence="14">The sequence shown here is derived from an EMBL/GenBank/DDBJ whole genome shotgun (WGS) entry which is preliminary data.</text>
</comment>
<dbReference type="Pfam" id="PF06448">
    <property type="entry name" value="DUF1081"/>
    <property type="match status" value="1"/>
</dbReference>
<dbReference type="InterPro" id="IPR011030">
    <property type="entry name" value="Lipovitellin_superhlx_dom"/>
</dbReference>
<dbReference type="Gene3D" id="2.30.230.10">
    <property type="entry name" value="Lipovitellin, beta-sheet shell regions, chain A"/>
    <property type="match status" value="1"/>
</dbReference>
<keyword evidence="4 12" id="KW-0732">Signal</keyword>
<evidence type="ECO:0000256" key="2">
    <source>
        <dbReference type="ARBA" id="ARBA00022448"/>
    </source>
</evidence>
<feature type="domain" description="Vitellogenin" evidence="13">
    <location>
        <begin position="48"/>
        <end position="676"/>
    </location>
</feature>
<keyword evidence="15" id="KW-1185">Reference proteome</keyword>
<evidence type="ECO:0000256" key="7">
    <source>
        <dbReference type="ARBA" id="ARBA00023121"/>
    </source>
</evidence>
<keyword evidence="5" id="KW-0758">Storage protein</keyword>
<keyword evidence="3" id="KW-0964">Secreted</keyword>
<dbReference type="InterPro" id="IPR015819">
    <property type="entry name" value="Lipid_transp_b-sht_shell"/>
</dbReference>
<evidence type="ECO:0000313" key="15">
    <source>
        <dbReference type="Proteomes" id="UP000051574"/>
    </source>
</evidence>
<dbReference type="PANTHER" id="PTHR23345:SF15">
    <property type="entry name" value="VITELLOGENIN 1-RELATED"/>
    <property type="match status" value="1"/>
</dbReference>
<feature type="compositionally biased region" description="Acidic residues" evidence="11">
    <location>
        <begin position="113"/>
        <end position="123"/>
    </location>
</feature>
<dbReference type="Proteomes" id="UP000051574">
    <property type="component" value="Unassembled WGS sequence"/>
</dbReference>
<feature type="chain" id="PRO_5006668405" description="Vitellogenin domain-containing protein" evidence="12">
    <location>
        <begin position="24"/>
        <end position="1776"/>
    </location>
</feature>
<keyword evidence="9" id="KW-0325">Glycoprotein</keyword>
<keyword evidence="2" id="KW-0813">Transport</keyword>
<keyword evidence="6" id="KW-0445">Lipid transport</keyword>
<dbReference type="FunFam" id="2.20.50.20:FF:000007">
    <property type="entry name" value="von Willebrand factor type D domaincontaining protein"/>
    <property type="match status" value="1"/>
</dbReference>
<dbReference type="InterPro" id="IPR050733">
    <property type="entry name" value="Vitellogenin/Apolipophorin"/>
</dbReference>
<evidence type="ECO:0000256" key="6">
    <source>
        <dbReference type="ARBA" id="ARBA00023055"/>
    </source>
</evidence>
<evidence type="ECO:0000256" key="3">
    <source>
        <dbReference type="ARBA" id="ARBA00022525"/>
    </source>
</evidence>
<dbReference type="SUPFAM" id="SSF48431">
    <property type="entry name" value="Lipovitellin-phosvitin complex, superhelical domain"/>
    <property type="match status" value="1"/>
</dbReference>
<evidence type="ECO:0000256" key="11">
    <source>
        <dbReference type="SAM" id="MobiDB-lite"/>
    </source>
</evidence>
<dbReference type="FunFam" id="2.20.80.10:FF:000003">
    <property type="entry name" value="Apolipoprotein lipid transfer particle"/>
    <property type="match status" value="1"/>
</dbReference>
<accession>A0A0T6B669</accession>
<feature type="region of interest" description="Disordered" evidence="11">
    <location>
        <begin position="105"/>
        <end position="133"/>
    </location>
</feature>
<evidence type="ECO:0000256" key="8">
    <source>
        <dbReference type="ARBA" id="ARBA00023157"/>
    </source>
</evidence>
<dbReference type="PANTHER" id="PTHR23345">
    <property type="entry name" value="VITELLOGENIN-RELATED"/>
    <property type="match status" value="1"/>
</dbReference>
<dbReference type="InterPro" id="IPR015255">
    <property type="entry name" value="Vitellinogen_open_b-sht"/>
</dbReference>
<dbReference type="GO" id="GO:0005319">
    <property type="term" value="F:lipid transporter activity"/>
    <property type="evidence" value="ECO:0007669"/>
    <property type="project" value="InterPro"/>
</dbReference>
<proteinExistence type="predicted"/>
<dbReference type="InterPro" id="IPR015816">
    <property type="entry name" value="Vitellinogen_b-sht_N"/>
</dbReference>
<feature type="signal peptide" evidence="12">
    <location>
        <begin position="1"/>
        <end position="23"/>
    </location>
</feature>
<keyword evidence="7" id="KW-0446">Lipid-binding</keyword>
<dbReference type="SUPFAM" id="SSF56968">
    <property type="entry name" value="Lipovitellin-phosvitin complex, beta-sheet shell regions"/>
    <property type="match status" value="2"/>
</dbReference>
<comment type="caution">
    <text evidence="10">Lacks conserved residue(s) required for the propagation of feature annotation.</text>
</comment>
<evidence type="ECO:0000256" key="4">
    <source>
        <dbReference type="ARBA" id="ARBA00022729"/>
    </source>
</evidence>
<dbReference type="GO" id="GO:0008289">
    <property type="term" value="F:lipid binding"/>
    <property type="evidence" value="ECO:0007669"/>
    <property type="project" value="UniProtKB-KW"/>
</dbReference>
<dbReference type="SMART" id="SM01169">
    <property type="entry name" value="DUF1943"/>
    <property type="match status" value="1"/>
</dbReference>
<dbReference type="Gene3D" id="2.20.80.10">
    <property type="entry name" value="Lipovitellin-phosvitin complex, chain A, domain 4"/>
    <property type="match status" value="1"/>
</dbReference>
<evidence type="ECO:0000256" key="10">
    <source>
        <dbReference type="PROSITE-ProRule" id="PRU00557"/>
    </source>
</evidence>
<gene>
    <name evidence="14" type="ORF">AMK59_3749</name>
</gene>
<dbReference type="InterPro" id="IPR009454">
    <property type="entry name" value="Lipid_transpt_open_b-sht"/>
</dbReference>
<evidence type="ECO:0000259" key="13">
    <source>
        <dbReference type="PROSITE" id="PS51211"/>
    </source>
</evidence>
<evidence type="ECO:0000256" key="1">
    <source>
        <dbReference type="ARBA" id="ARBA00004613"/>
    </source>
</evidence>
<sequence length="1776" mass="202853">MNYVKMKLTAILTLLLFITLSSSTQNNPLKNPHICGRPTCKGNGKFRYLKGVEHRYMYSVNVRSLFNGTNKNESTLYIQAEAQIDFVSECDGLLTLADVRLSENPNSKLTNADDTDYYDENGETESTHENNEPFSEALQEFSVRFAFQDGIISEVCPDFGEKNWVLNFKKGLLSLLHNTMKRFDLDHRGNEDDIHGKCETTYRGLEPNGTSLMIEKTKDLTYCESRSKLHSFVQSTSYNFRPVSHDSKLLKSSSKCIISVDHYIYKEINCVETHVFQPFSNQNAGATTLVNQRLILLEEQTKELDDLPYIEKRTTLSYDPVPTPKPLTDELQLSRDLIKKLCRLSGDELQIEFSDLFTKFIHTARFLSYNVLNVLYKRAGSICPTGKKHVLDALPYLGTSAAVGIMRDTTSESTINEWMLSVALIPRPDLKMLEYLFQLLERSKMPSVSLAVSSLTYTYCIQNSDCTSQEVIAGIIQLLESRANRAYTSKKYDRRTQETITVNLKSLSNIGIIRKTFETKLNNIIEDRAIDISIRVTAIETYRRTNCEQTRSYFEDLFRNKEEESEVRIAAYLQVMRCPNYVVVGTIRHSLEVEEVNQVGSFIWSHLHNLLKSSIPSRVEIQGLLSDKELVKKFSTDVRKFSNNYEGSVFFDEYNIGANYESNVIFSPSSYIPRSAMLNLTVDLFGESINLLEVYSRFEGFEQRLESLFGPKGRFSGKNVKDKVTKMKWTRDIDDGNMIRKEIDKYSDVIDNNFDHPKIDLGMKIFGNELKYTTFNGDGEVMSALNNLNPIQHLRRIFSGKEIKYNKAAMFMDTSYIVPIGAGLPLTLNAVGTSSINMKLWGKLNSTNFIENKSVDLNANIQPNIALDIVGTMSVDAYYASTGIKLKTSLYTSSAVEASVTIRGAELIRVTFGVPKQTTEMLGAKSELIVMKGSLEELQSGIEKNKVSHSMCTWPAVDRTIGLKLCADYHFINVTTMNNTANFVLAGPSGFRLALQKIDPKARTYFMEYQRKVDDNRNYITFVLDTPGAHISRLVSINITHNKESGNLTLQLFSAAGHVLAHGKYKNTDLEKYIDIGLDIDKQRKFGTVLSLSKKKINFGYNYIPKLFITVNNESVAELQGTLKWVEKSGISQSDVNLKFKTKRLTSKLFGYISKTDNSVGANLKLDYKFVNTRSEVVRLDFSLANKSKRIIAKYIGQAQVQTSAYPNMNLNASLQFQKASGYTEFDMKFECGPELFHAIRKPSTTFKAFLAHRTLVNATKLQVDASLTKPSSGLDLKTALVYERMGYWVDTKALIRYNTGKEIMIQAFWSYPKQVLDDIEARLNITVPSYTPMILKVKVKEQNFHNYAIDVEGVWFTGFNVSMKGIYNYRSIVTMSQHHLKMMLRSPSFNEINADLQYYRDNKELKIDLKADHNNDVYEFYIKHVAESNLEMVTLGKIRYKTKIYSVMNYISWKDEKEVKLELHVDQLRDIHLAMWGHNKEAHKAIGFEIKWDANRDPNQKLVVTAQISNPAPYNYDGNFVIAYPGRTINGLYNFLWITEKFSAIAHLAWSPEDAFTTKLSIEYRDAKETYFYLKSELLTPFEDVRRTALNLGYLHFGNMHRINGSVHWQHDQHVAVDLFEDYEVMATHFRCELKSHIASTIKDIPSISASLKHSHNFSQIDSNLHIMYDPKQIINLGSSWKIDGNETMRNLTGTVTILTPFRGMNKGLLVSKIYMTKSRNIRGVADLDVDHRKFRATVQGRILKFEDKTSSNLVCREFPKVNKEYVKVRYNNSI</sequence>
<dbReference type="EMBL" id="LJIG01009548">
    <property type="protein sequence ID" value="KRT82860.1"/>
    <property type="molecule type" value="Genomic_DNA"/>
</dbReference>
<reference evidence="14 15" key="1">
    <citation type="submission" date="2015-09" db="EMBL/GenBank/DDBJ databases">
        <title>Draft genome of the scarab beetle Oryctes borbonicus.</title>
        <authorList>
            <person name="Meyer J.M."/>
            <person name="Markov G.V."/>
            <person name="Baskaran P."/>
            <person name="Herrmann M."/>
            <person name="Sommer R.J."/>
            <person name="Roedelsperger C."/>
        </authorList>
    </citation>
    <scope>NUCLEOTIDE SEQUENCE [LARGE SCALE GENOMIC DNA]</scope>
    <source>
        <strain evidence="14">OB123</strain>
        <tissue evidence="14">Whole animal</tissue>
    </source>
</reference>
<evidence type="ECO:0000256" key="5">
    <source>
        <dbReference type="ARBA" id="ARBA00022761"/>
    </source>
</evidence>
<evidence type="ECO:0000313" key="14">
    <source>
        <dbReference type="EMBL" id="KRT82860.1"/>
    </source>
</evidence>
<name>A0A0T6B669_9SCAR</name>
<dbReference type="PROSITE" id="PS51211">
    <property type="entry name" value="VITELLOGENIN"/>
    <property type="match status" value="1"/>
</dbReference>
<dbReference type="Pfam" id="PF09172">
    <property type="entry name" value="Vit_open_b-sht"/>
    <property type="match status" value="1"/>
</dbReference>
<keyword evidence="8" id="KW-1015">Disulfide bond</keyword>
<dbReference type="InterPro" id="IPR001747">
    <property type="entry name" value="Vitellogenin_N"/>
</dbReference>
<dbReference type="InterPro" id="IPR015817">
    <property type="entry name" value="Vitellinogen_open_b-sht_sub1"/>
</dbReference>